<dbReference type="GO" id="GO:0008170">
    <property type="term" value="F:N-methyltransferase activity"/>
    <property type="evidence" value="ECO:0007669"/>
    <property type="project" value="InterPro"/>
</dbReference>
<gene>
    <name evidence="6" type="ORF">PA27867_3589</name>
</gene>
<evidence type="ECO:0000313" key="6">
    <source>
        <dbReference type="EMBL" id="ANP74510.1"/>
    </source>
</evidence>
<dbReference type="InterPro" id="IPR002941">
    <property type="entry name" value="DNA_methylase_N4/N6"/>
</dbReference>
<dbReference type="PANTHER" id="PTHR13370:SF3">
    <property type="entry name" value="TRNA (GUANINE(10)-N2)-METHYLTRANSFERASE HOMOLOG"/>
    <property type="match status" value="1"/>
</dbReference>
<evidence type="ECO:0000256" key="4">
    <source>
        <dbReference type="RuleBase" id="RU362026"/>
    </source>
</evidence>
<dbReference type="GO" id="GO:0009007">
    <property type="term" value="F:site-specific DNA-methyltransferase (adenine-specific) activity"/>
    <property type="evidence" value="ECO:0007669"/>
    <property type="project" value="TreeGrafter"/>
</dbReference>
<dbReference type="Pfam" id="PF01555">
    <property type="entry name" value="N6_N4_Mtase"/>
    <property type="match status" value="1"/>
</dbReference>
<dbReference type="AlphaFoldDB" id="A0A1B1BPA9"/>
<name>A0A1B1BPA9_9MICO</name>
<dbReference type="PROSITE" id="PS00092">
    <property type="entry name" value="N6_MTASE"/>
    <property type="match status" value="1"/>
</dbReference>
<dbReference type="EC" id="2.1.1.-" evidence="4"/>
<dbReference type="KEGG" id="cart:PA27867_3589"/>
<evidence type="ECO:0000256" key="2">
    <source>
        <dbReference type="ARBA" id="ARBA00022603"/>
    </source>
</evidence>
<dbReference type="InterPro" id="IPR029063">
    <property type="entry name" value="SAM-dependent_MTases_sf"/>
</dbReference>
<dbReference type="PATRIC" id="fig|670052.7.peg.3693"/>
<organism evidence="6 7">
    <name type="scientific">Cryobacterium arcticum</name>
    <dbReference type="NCBI Taxonomy" id="670052"/>
    <lineage>
        <taxon>Bacteria</taxon>
        <taxon>Bacillati</taxon>
        <taxon>Actinomycetota</taxon>
        <taxon>Actinomycetes</taxon>
        <taxon>Micrococcales</taxon>
        <taxon>Microbacteriaceae</taxon>
        <taxon>Cryobacterium</taxon>
    </lineage>
</organism>
<dbReference type="EMBL" id="CP016282">
    <property type="protein sequence ID" value="ANP74510.1"/>
    <property type="molecule type" value="Genomic_DNA"/>
</dbReference>
<proteinExistence type="inferred from homology"/>
<dbReference type="Proteomes" id="UP000092582">
    <property type="component" value="Chromosome 1"/>
</dbReference>
<evidence type="ECO:0000256" key="1">
    <source>
        <dbReference type="ARBA" id="ARBA00006594"/>
    </source>
</evidence>
<dbReference type="GO" id="GO:0032259">
    <property type="term" value="P:methylation"/>
    <property type="evidence" value="ECO:0007669"/>
    <property type="project" value="UniProtKB-KW"/>
</dbReference>
<dbReference type="InterPro" id="IPR001091">
    <property type="entry name" value="RM_Methyltransferase"/>
</dbReference>
<dbReference type="PANTHER" id="PTHR13370">
    <property type="entry name" value="RNA METHYLASE-RELATED"/>
    <property type="match status" value="1"/>
</dbReference>
<dbReference type="GO" id="GO:0003677">
    <property type="term" value="F:DNA binding"/>
    <property type="evidence" value="ECO:0007669"/>
    <property type="project" value="InterPro"/>
</dbReference>
<protein>
    <recommendedName>
        <fullName evidence="4">Methyltransferase</fullName>
        <ecNumber evidence="4">2.1.1.-</ecNumber>
    </recommendedName>
</protein>
<evidence type="ECO:0000256" key="3">
    <source>
        <dbReference type="ARBA" id="ARBA00022679"/>
    </source>
</evidence>
<sequence length="230" mass="25286">MTIPISTGPVPYYTDDLVTLYHGDAIHLQPWLEADALITDPPYGMDYTGFGGRNGEPRRESGRLRVAGDMSPVDRDAALILWGDDKPALVFGRWNVPRPDRTRMRLIWDKSPCGFMGDLSLPWGAAEEEIYVLGSGFIGKREGNVIRAQTLMSNDKARPDHPTPKPIGLMEVLIAKTVGVIADPFAGSGATLIAARNLGRKSIGVEMEEKYCELIAKRLQQQTFDFGAIA</sequence>
<dbReference type="SUPFAM" id="SSF53335">
    <property type="entry name" value="S-adenosyl-L-methionine-dependent methyltransferases"/>
    <property type="match status" value="1"/>
</dbReference>
<comment type="similarity">
    <text evidence="1 4">Belongs to the N(4)/N(6)-methyltransferase family.</text>
</comment>
<dbReference type="Gene3D" id="3.40.50.150">
    <property type="entry name" value="Vaccinia Virus protein VP39"/>
    <property type="match status" value="1"/>
</dbReference>
<dbReference type="InterPro" id="IPR002052">
    <property type="entry name" value="DNA_methylase_N6_adenine_CS"/>
</dbReference>
<dbReference type="PRINTS" id="PR00508">
    <property type="entry name" value="S21N4MTFRASE"/>
</dbReference>
<reference evidence="6 7" key="1">
    <citation type="submission" date="2016-06" db="EMBL/GenBank/DDBJ databases">
        <title>Genome sequencing of Cryobacterium arcticum PAMC 27867.</title>
        <authorList>
            <person name="Lee J."/>
            <person name="Kim O.-S."/>
        </authorList>
    </citation>
    <scope>NUCLEOTIDE SEQUENCE [LARGE SCALE GENOMIC DNA]</scope>
    <source>
        <strain evidence="6 7">PAMC 27867</strain>
    </source>
</reference>
<keyword evidence="7" id="KW-1185">Reference proteome</keyword>
<dbReference type="OrthoDB" id="9773060at2"/>
<keyword evidence="2 6" id="KW-0489">Methyltransferase</keyword>
<evidence type="ECO:0000259" key="5">
    <source>
        <dbReference type="Pfam" id="PF01555"/>
    </source>
</evidence>
<dbReference type="GO" id="GO:0005737">
    <property type="term" value="C:cytoplasm"/>
    <property type="evidence" value="ECO:0007669"/>
    <property type="project" value="TreeGrafter"/>
</dbReference>
<feature type="domain" description="DNA methylase N-4/N-6" evidence="5">
    <location>
        <begin position="150"/>
        <end position="216"/>
    </location>
</feature>
<dbReference type="REBASE" id="154898">
    <property type="entry name" value="M.Car27867ORF3589P"/>
</dbReference>
<keyword evidence="3 6" id="KW-0808">Transferase</keyword>
<evidence type="ECO:0000313" key="7">
    <source>
        <dbReference type="Proteomes" id="UP000092582"/>
    </source>
</evidence>
<dbReference type="STRING" id="670052.PA27867_3589"/>
<accession>A0A1B1BPA9</accession>